<dbReference type="AlphaFoldDB" id="A0A0A9H016"/>
<protein>
    <submittedName>
        <fullName evidence="1">Uncharacterized protein</fullName>
    </submittedName>
</protein>
<reference evidence="1" key="2">
    <citation type="journal article" date="2015" name="Data Brief">
        <title>Shoot transcriptome of the giant reed, Arundo donax.</title>
        <authorList>
            <person name="Barrero R.A."/>
            <person name="Guerrero F.D."/>
            <person name="Moolhuijzen P."/>
            <person name="Goolsby J.A."/>
            <person name="Tidwell J."/>
            <person name="Bellgard S.E."/>
            <person name="Bellgard M.I."/>
        </authorList>
    </citation>
    <scope>NUCLEOTIDE SEQUENCE</scope>
    <source>
        <tissue evidence="1">Shoot tissue taken approximately 20 cm above the soil surface</tissue>
    </source>
</reference>
<name>A0A0A9H016_ARUDO</name>
<reference evidence="1" key="1">
    <citation type="submission" date="2014-09" db="EMBL/GenBank/DDBJ databases">
        <authorList>
            <person name="Magalhaes I.L.F."/>
            <person name="Oliveira U."/>
            <person name="Santos F.R."/>
            <person name="Vidigal T.H.D.A."/>
            <person name="Brescovit A.D."/>
            <person name="Santos A.J."/>
        </authorList>
    </citation>
    <scope>NUCLEOTIDE SEQUENCE</scope>
    <source>
        <tissue evidence="1">Shoot tissue taken approximately 20 cm above the soil surface</tissue>
    </source>
</reference>
<sequence length="50" mass="5688">MGVQSDQCCAHFRQLWQGSCWLSRGIFCVWHKSPSVEAGARFSSLHVIHL</sequence>
<accession>A0A0A9H016</accession>
<proteinExistence type="predicted"/>
<dbReference type="EMBL" id="GBRH01168782">
    <property type="protein sequence ID" value="JAE29114.1"/>
    <property type="molecule type" value="Transcribed_RNA"/>
</dbReference>
<evidence type="ECO:0000313" key="1">
    <source>
        <dbReference type="EMBL" id="JAE29114.1"/>
    </source>
</evidence>
<organism evidence="1">
    <name type="scientific">Arundo donax</name>
    <name type="common">Giant reed</name>
    <name type="synonym">Donax arundinaceus</name>
    <dbReference type="NCBI Taxonomy" id="35708"/>
    <lineage>
        <taxon>Eukaryota</taxon>
        <taxon>Viridiplantae</taxon>
        <taxon>Streptophyta</taxon>
        <taxon>Embryophyta</taxon>
        <taxon>Tracheophyta</taxon>
        <taxon>Spermatophyta</taxon>
        <taxon>Magnoliopsida</taxon>
        <taxon>Liliopsida</taxon>
        <taxon>Poales</taxon>
        <taxon>Poaceae</taxon>
        <taxon>PACMAD clade</taxon>
        <taxon>Arundinoideae</taxon>
        <taxon>Arundineae</taxon>
        <taxon>Arundo</taxon>
    </lineage>
</organism>